<dbReference type="SUPFAM" id="SSF53756">
    <property type="entry name" value="UDP-Glycosyltransferase/glycogen phosphorylase"/>
    <property type="match status" value="1"/>
</dbReference>
<dbReference type="InterPro" id="IPR001296">
    <property type="entry name" value="Glyco_trans_1"/>
</dbReference>
<dbReference type="CDD" id="cd03801">
    <property type="entry name" value="GT4_PimA-like"/>
    <property type="match status" value="1"/>
</dbReference>
<gene>
    <name evidence="2" type="ORF">NIES2135_13740</name>
</gene>
<sequence>MVIHHLLVTGESIFLDRHQCLFKALSSHFEQLSFSPRQSEWYEARLPRTLLKSLLTLRTGSLSKANAVFQKNSTAFILKSRHTERTIQRLQPKPDFVLQIFGTYSPVWDAGNIPYAMFLDYTAALAERNWSSWATFLSDRTRTAWFECERSAYSRAEHIFSMSQVVKTSLIEEYGIPENKVTVVGSSGDFQVPDVREKAIGSQQILFNGSDFERKGGDLVLAAFRQVRKALPNSKLVVIGRKLSIEEPGVENPGHIADRAEIRRLFLNTDLVVAPAYCDPFPTFLMEAMNYGIPCVVSNRDGMPEIVDHEINGIVLQHLTSEHLAKHLIDLLTNPAVLLSMSQAAQMKVRTQLNWNAIAKTIAQTLKSEAYDYV</sequence>
<proteinExistence type="predicted"/>
<dbReference type="GO" id="GO:0016757">
    <property type="term" value="F:glycosyltransferase activity"/>
    <property type="evidence" value="ECO:0007669"/>
    <property type="project" value="InterPro"/>
</dbReference>
<evidence type="ECO:0000259" key="1">
    <source>
        <dbReference type="Pfam" id="PF00534"/>
    </source>
</evidence>
<reference evidence="2 3" key="1">
    <citation type="submission" date="2017-06" db="EMBL/GenBank/DDBJ databases">
        <title>Genome sequencing of cyanobaciteial culture collection at National Institute for Environmental Studies (NIES).</title>
        <authorList>
            <person name="Hirose Y."/>
            <person name="Shimura Y."/>
            <person name="Fujisawa T."/>
            <person name="Nakamura Y."/>
            <person name="Kawachi M."/>
        </authorList>
    </citation>
    <scope>NUCLEOTIDE SEQUENCE [LARGE SCALE GENOMIC DNA]</scope>
    <source>
        <strain evidence="2 3">NIES-2135</strain>
    </source>
</reference>
<protein>
    <submittedName>
        <fullName evidence="2">Group 1 glycosyl transferase</fullName>
    </submittedName>
</protein>
<dbReference type="PANTHER" id="PTHR12526">
    <property type="entry name" value="GLYCOSYLTRANSFERASE"/>
    <property type="match status" value="1"/>
</dbReference>
<organism evidence="2 3">
    <name type="scientific">Leptolyngbya boryana NIES-2135</name>
    <dbReference type="NCBI Taxonomy" id="1973484"/>
    <lineage>
        <taxon>Bacteria</taxon>
        <taxon>Bacillati</taxon>
        <taxon>Cyanobacteriota</taxon>
        <taxon>Cyanophyceae</taxon>
        <taxon>Leptolyngbyales</taxon>
        <taxon>Leptolyngbyaceae</taxon>
        <taxon>Leptolyngbya group</taxon>
        <taxon>Leptolyngbya</taxon>
    </lineage>
</organism>
<evidence type="ECO:0000313" key="3">
    <source>
        <dbReference type="Proteomes" id="UP000217895"/>
    </source>
</evidence>
<feature type="domain" description="Glycosyl transferase family 1" evidence="1">
    <location>
        <begin position="201"/>
        <end position="346"/>
    </location>
</feature>
<dbReference type="Pfam" id="PF00534">
    <property type="entry name" value="Glycos_transf_1"/>
    <property type="match status" value="1"/>
</dbReference>
<evidence type="ECO:0000313" key="2">
    <source>
        <dbReference type="EMBL" id="BAY54557.1"/>
    </source>
</evidence>
<name>A0A1Z4JDM6_LEPBY</name>
<accession>A0A1Z4JDM6</accession>
<dbReference type="AlphaFoldDB" id="A0A1Z4JDM6"/>
<dbReference type="EMBL" id="AP018203">
    <property type="protein sequence ID" value="BAY54557.1"/>
    <property type="molecule type" value="Genomic_DNA"/>
</dbReference>
<dbReference type="Gene3D" id="3.40.50.2000">
    <property type="entry name" value="Glycogen Phosphorylase B"/>
    <property type="match status" value="2"/>
</dbReference>
<dbReference type="Proteomes" id="UP000217895">
    <property type="component" value="Chromosome"/>
</dbReference>
<keyword evidence="2" id="KW-0808">Transferase</keyword>
<keyword evidence="3" id="KW-1185">Reference proteome</keyword>